<dbReference type="RefSeq" id="WP_007577966.1">
    <property type="nucleotide sequence ID" value="NZ_AGUD01000275.1"/>
</dbReference>
<dbReference type="InterPro" id="IPR003660">
    <property type="entry name" value="HAMP_dom"/>
</dbReference>
<evidence type="ECO:0000259" key="12">
    <source>
        <dbReference type="PROSITE" id="PS50109"/>
    </source>
</evidence>
<feature type="domain" description="Histidine kinase" evidence="12">
    <location>
        <begin position="297"/>
        <end position="504"/>
    </location>
</feature>
<proteinExistence type="predicted"/>
<dbReference type="CDD" id="cd00075">
    <property type="entry name" value="HATPase"/>
    <property type="match status" value="1"/>
</dbReference>
<dbReference type="SMART" id="SM00304">
    <property type="entry name" value="HAMP"/>
    <property type="match status" value="1"/>
</dbReference>
<dbReference type="Proteomes" id="UP000005143">
    <property type="component" value="Unassembled WGS sequence"/>
</dbReference>
<evidence type="ECO:0000256" key="8">
    <source>
        <dbReference type="ARBA" id="ARBA00022989"/>
    </source>
</evidence>
<evidence type="ECO:0000256" key="4">
    <source>
        <dbReference type="ARBA" id="ARBA00022553"/>
    </source>
</evidence>
<evidence type="ECO:0000256" key="3">
    <source>
        <dbReference type="ARBA" id="ARBA00012438"/>
    </source>
</evidence>
<dbReference type="SMART" id="SM00387">
    <property type="entry name" value="HATPase_c"/>
    <property type="match status" value="1"/>
</dbReference>
<dbReference type="InterPro" id="IPR036890">
    <property type="entry name" value="HATPase_C_sf"/>
</dbReference>
<evidence type="ECO:0000313" key="14">
    <source>
        <dbReference type="EMBL" id="EHN09508.1"/>
    </source>
</evidence>
<keyword evidence="5" id="KW-0808">Transferase</keyword>
<dbReference type="InterPro" id="IPR004358">
    <property type="entry name" value="Sig_transdc_His_kin-like_C"/>
</dbReference>
<evidence type="ECO:0000259" key="13">
    <source>
        <dbReference type="PROSITE" id="PS50885"/>
    </source>
</evidence>
<dbReference type="SUPFAM" id="SSF47384">
    <property type="entry name" value="Homodimeric domain of signal transducing histidine kinase"/>
    <property type="match status" value="1"/>
</dbReference>
<comment type="catalytic activity">
    <reaction evidence="1">
        <text>ATP + protein L-histidine = ADP + protein N-phospho-L-histidine.</text>
        <dbReference type="EC" id="2.7.13.3"/>
    </reaction>
</comment>
<dbReference type="PROSITE" id="PS50109">
    <property type="entry name" value="HIS_KIN"/>
    <property type="match status" value="1"/>
</dbReference>
<feature type="compositionally biased region" description="Low complexity" evidence="11">
    <location>
        <begin position="495"/>
        <end position="506"/>
    </location>
</feature>
<dbReference type="PROSITE" id="PS50885">
    <property type="entry name" value="HAMP"/>
    <property type="match status" value="1"/>
</dbReference>
<keyword evidence="7" id="KW-0418">Kinase</keyword>
<accession>H0E9Y0</accession>
<dbReference type="GO" id="GO:0000155">
    <property type="term" value="F:phosphorelay sensor kinase activity"/>
    <property type="evidence" value="ECO:0007669"/>
    <property type="project" value="InterPro"/>
</dbReference>
<dbReference type="InterPro" id="IPR036097">
    <property type="entry name" value="HisK_dim/P_sf"/>
</dbReference>
<evidence type="ECO:0000256" key="10">
    <source>
        <dbReference type="ARBA" id="ARBA00023136"/>
    </source>
</evidence>
<evidence type="ECO:0000256" key="1">
    <source>
        <dbReference type="ARBA" id="ARBA00000085"/>
    </source>
</evidence>
<protein>
    <recommendedName>
        <fullName evidence="3">histidine kinase</fullName>
        <ecNumber evidence="3">2.7.13.3</ecNumber>
    </recommendedName>
</protein>
<dbReference type="PANTHER" id="PTHR45436">
    <property type="entry name" value="SENSOR HISTIDINE KINASE YKOH"/>
    <property type="match status" value="1"/>
</dbReference>
<reference evidence="14 15" key="1">
    <citation type="journal article" date="2013" name="Biodegradation">
        <title>Quantitative proteomic analysis of ibuprofen-degrading Patulibacter sp. strain I11.</title>
        <authorList>
            <person name="Almeida B."/>
            <person name="Kjeldal H."/>
            <person name="Lolas I."/>
            <person name="Knudsen A.D."/>
            <person name="Carvalho G."/>
            <person name="Nielsen K.L."/>
            <person name="Barreto Crespo M.T."/>
            <person name="Stensballe A."/>
            <person name="Nielsen J.L."/>
        </authorList>
    </citation>
    <scope>NUCLEOTIDE SEQUENCE [LARGE SCALE GENOMIC DNA]</scope>
    <source>
        <strain evidence="14 15">I11</strain>
    </source>
</reference>
<keyword evidence="4" id="KW-0597">Phosphoprotein</keyword>
<dbReference type="InterPro" id="IPR003661">
    <property type="entry name" value="HisK_dim/P_dom"/>
</dbReference>
<dbReference type="InterPro" id="IPR050428">
    <property type="entry name" value="TCS_sensor_his_kinase"/>
</dbReference>
<dbReference type="Pfam" id="PF00512">
    <property type="entry name" value="HisKA"/>
    <property type="match status" value="1"/>
</dbReference>
<gene>
    <name evidence="14" type="ORF">PAI11_36530</name>
</gene>
<dbReference type="AlphaFoldDB" id="H0E9Y0"/>
<evidence type="ECO:0000256" key="2">
    <source>
        <dbReference type="ARBA" id="ARBA00004236"/>
    </source>
</evidence>
<dbReference type="InterPro" id="IPR003594">
    <property type="entry name" value="HATPase_dom"/>
</dbReference>
<dbReference type="SUPFAM" id="SSF158472">
    <property type="entry name" value="HAMP domain-like"/>
    <property type="match status" value="1"/>
</dbReference>
<dbReference type="Gene3D" id="3.30.565.10">
    <property type="entry name" value="Histidine kinase-like ATPase, C-terminal domain"/>
    <property type="match status" value="1"/>
</dbReference>
<comment type="caution">
    <text evidence="14">The sequence shown here is derived from an EMBL/GenBank/DDBJ whole genome shotgun (WGS) entry which is preliminary data.</text>
</comment>
<keyword evidence="6" id="KW-0812">Transmembrane</keyword>
<keyword evidence="8" id="KW-1133">Transmembrane helix</keyword>
<evidence type="ECO:0000313" key="15">
    <source>
        <dbReference type="Proteomes" id="UP000005143"/>
    </source>
</evidence>
<dbReference type="SMART" id="SM00388">
    <property type="entry name" value="HisKA"/>
    <property type="match status" value="1"/>
</dbReference>
<evidence type="ECO:0000256" key="7">
    <source>
        <dbReference type="ARBA" id="ARBA00022777"/>
    </source>
</evidence>
<evidence type="ECO:0000256" key="5">
    <source>
        <dbReference type="ARBA" id="ARBA00022679"/>
    </source>
</evidence>
<evidence type="ECO:0000256" key="9">
    <source>
        <dbReference type="ARBA" id="ARBA00023012"/>
    </source>
</evidence>
<keyword evidence="15" id="KW-1185">Reference proteome</keyword>
<dbReference type="CDD" id="cd00082">
    <property type="entry name" value="HisKA"/>
    <property type="match status" value="1"/>
</dbReference>
<dbReference type="InterPro" id="IPR005467">
    <property type="entry name" value="His_kinase_dom"/>
</dbReference>
<dbReference type="CDD" id="cd06225">
    <property type="entry name" value="HAMP"/>
    <property type="match status" value="1"/>
</dbReference>
<dbReference type="Pfam" id="PF00672">
    <property type="entry name" value="HAMP"/>
    <property type="match status" value="1"/>
</dbReference>
<dbReference type="GO" id="GO:0005886">
    <property type="term" value="C:plasma membrane"/>
    <property type="evidence" value="ECO:0007669"/>
    <property type="project" value="UniProtKB-SubCell"/>
</dbReference>
<dbReference type="EMBL" id="AGUD01000275">
    <property type="protein sequence ID" value="EHN09508.1"/>
    <property type="molecule type" value="Genomic_DNA"/>
</dbReference>
<evidence type="ECO:0000256" key="6">
    <source>
        <dbReference type="ARBA" id="ARBA00022692"/>
    </source>
</evidence>
<dbReference type="OrthoDB" id="9786919at2"/>
<dbReference type="PANTHER" id="PTHR45436:SF5">
    <property type="entry name" value="SENSOR HISTIDINE KINASE TRCS"/>
    <property type="match status" value="1"/>
</dbReference>
<dbReference type="EC" id="2.7.13.3" evidence="3"/>
<dbReference type="Gene3D" id="6.10.340.10">
    <property type="match status" value="1"/>
</dbReference>
<sequence>MSLRRRLVLLTAAAVSLAIVLASVVTYAIVRDNLRGQVDSALRELAPQVTIAPAMTIGGRASGSVQGSDRAPTEDDAMAIRKGEAVGPPPEGGLSLARPARKSDVTAEKRRLADAKGKKQFRVFLPRDELGGPTGVAQVITSTGSVLSTDATAALPVDSAVRAVARGELDLLFQDVTIRDTHARMLTIRDPIGGAIQIVRPLSEVDDTLGRLRWILLGVCLGGLAVGGGLGLAVSRATVRPVARLTETAEQVTETGDLGHRIEQHGEDELGRLARSFNRMLGALEASRDAQRSLVADASHELRTPLTSARANIELLQRAHDLPEAERAKALGDVREQLEELTVLVGDLVDLARPREQLVEEPEDLALDGLVAEAVARAQRNAPHVRFALDRSPGLVRGSRTRLSRAVSNLLDNAAKFSPDGGDVEVVVRDGTVTVRDHGPGLAPADLPHVFDRFWRSSSARGLPGSGLGLAIVRHVAEGHGGRVDASNAPGGGALLTLTLPPADGDPASRPLSPDS</sequence>
<organism evidence="14 15">
    <name type="scientific">Patulibacter medicamentivorans</name>
    <dbReference type="NCBI Taxonomy" id="1097667"/>
    <lineage>
        <taxon>Bacteria</taxon>
        <taxon>Bacillati</taxon>
        <taxon>Actinomycetota</taxon>
        <taxon>Thermoleophilia</taxon>
        <taxon>Solirubrobacterales</taxon>
        <taxon>Patulibacteraceae</taxon>
        <taxon>Patulibacter</taxon>
    </lineage>
</organism>
<dbReference type="SUPFAM" id="SSF55874">
    <property type="entry name" value="ATPase domain of HSP90 chaperone/DNA topoisomerase II/histidine kinase"/>
    <property type="match status" value="1"/>
</dbReference>
<dbReference type="Gene3D" id="1.10.287.130">
    <property type="match status" value="1"/>
</dbReference>
<dbReference type="PATRIC" id="fig|1097667.3.peg.3622"/>
<comment type="subcellular location">
    <subcellularLocation>
        <location evidence="2">Cell membrane</location>
    </subcellularLocation>
</comment>
<dbReference type="Pfam" id="PF02518">
    <property type="entry name" value="HATPase_c"/>
    <property type="match status" value="1"/>
</dbReference>
<feature type="domain" description="HAMP" evidence="13">
    <location>
        <begin position="236"/>
        <end position="289"/>
    </location>
</feature>
<dbReference type="PRINTS" id="PR00344">
    <property type="entry name" value="BCTRLSENSOR"/>
</dbReference>
<name>H0E9Y0_9ACTN</name>
<feature type="region of interest" description="Disordered" evidence="11">
    <location>
        <begin position="483"/>
        <end position="516"/>
    </location>
</feature>
<evidence type="ECO:0000256" key="11">
    <source>
        <dbReference type="SAM" id="MobiDB-lite"/>
    </source>
</evidence>
<feature type="region of interest" description="Disordered" evidence="11">
    <location>
        <begin position="83"/>
        <end position="107"/>
    </location>
</feature>
<keyword evidence="10" id="KW-0472">Membrane</keyword>
<keyword evidence="9" id="KW-0902">Two-component regulatory system</keyword>